<dbReference type="EMBL" id="AXCN02001339">
    <property type="status" value="NOT_ANNOTATED_CDS"/>
    <property type="molecule type" value="Genomic_DNA"/>
</dbReference>
<reference evidence="2" key="2">
    <citation type="submission" date="2020-05" db="UniProtKB">
        <authorList>
            <consortium name="EnsemblMetazoa"/>
        </authorList>
    </citation>
    <scope>IDENTIFICATION</scope>
    <source>
        <strain evidence="2">FAR1</strain>
    </source>
</reference>
<feature type="signal peptide" evidence="1">
    <location>
        <begin position="1"/>
        <end position="23"/>
    </location>
</feature>
<feature type="chain" id="PRO_5008132206" evidence="1">
    <location>
        <begin position="24"/>
        <end position="153"/>
    </location>
</feature>
<organism evidence="2 3">
    <name type="scientific">Anopheles farauti</name>
    <dbReference type="NCBI Taxonomy" id="69004"/>
    <lineage>
        <taxon>Eukaryota</taxon>
        <taxon>Metazoa</taxon>
        <taxon>Ecdysozoa</taxon>
        <taxon>Arthropoda</taxon>
        <taxon>Hexapoda</taxon>
        <taxon>Insecta</taxon>
        <taxon>Pterygota</taxon>
        <taxon>Neoptera</taxon>
        <taxon>Endopterygota</taxon>
        <taxon>Diptera</taxon>
        <taxon>Nematocera</taxon>
        <taxon>Culicoidea</taxon>
        <taxon>Culicidae</taxon>
        <taxon>Anophelinae</taxon>
        <taxon>Anopheles</taxon>
    </lineage>
</organism>
<dbReference type="VEuPathDB" id="VectorBase:AFAF002222"/>
<keyword evidence="1" id="KW-0732">Signal</keyword>
<dbReference type="Proteomes" id="UP000075886">
    <property type="component" value="Unassembled WGS sequence"/>
</dbReference>
<evidence type="ECO:0000313" key="2">
    <source>
        <dbReference type="EnsemblMetazoa" id="AFAF002222-PA"/>
    </source>
</evidence>
<keyword evidence="3" id="KW-1185">Reference proteome</keyword>
<dbReference type="AlphaFoldDB" id="A0A182Q3A1"/>
<proteinExistence type="predicted"/>
<protein>
    <submittedName>
        <fullName evidence="2">Uncharacterized protein</fullName>
    </submittedName>
</protein>
<name>A0A182Q3A1_9DIPT</name>
<sequence length="153" mass="17316">MSRYRANLILLLLVVVVVVVAWCQLEPDQLRPSYRKYLRTRKPSQPHELHVEEVLEVFRTGDRRPPPYGFGHASVNHFLALHHLDRTGTIEPAGKKPPNGDPNVPGKNLTYPVPVYANENPSYVQLFQPSITATKYDRKTAKGSIIIKEADPP</sequence>
<reference evidence="3" key="1">
    <citation type="submission" date="2014-01" db="EMBL/GenBank/DDBJ databases">
        <title>The Genome Sequence of Anopheles farauti FAR1 (V2).</title>
        <authorList>
            <consortium name="The Broad Institute Genomics Platform"/>
            <person name="Neafsey D.E."/>
            <person name="Besansky N."/>
            <person name="Howell P."/>
            <person name="Walton C."/>
            <person name="Young S.K."/>
            <person name="Zeng Q."/>
            <person name="Gargeya S."/>
            <person name="Fitzgerald M."/>
            <person name="Haas B."/>
            <person name="Abouelleil A."/>
            <person name="Allen A.W."/>
            <person name="Alvarado L."/>
            <person name="Arachchi H.M."/>
            <person name="Berlin A.M."/>
            <person name="Chapman S.B."/>
            <person name="Gainer-Dewar J."/>
            <person name="Goldberg J."/>
            <person name="Griggs A."/>
            <person name="Gujja S."/>
            <person name="Hansen M."/>
            <person name="Howarth C."/>
            <person name="Imamovic A."/>
            <person name="Ireland A."/>
            <person name="Larimer J."/>
            <person name="McCowan C."/>
            <person name="Murphy C."/>
            <person name="Pearson M."/>
            <person name="Poon T.W."/>
            <person name="Priest M."/>
            <person name="Roberts A."/>
            <person name="Saif S."/>
            <person name="Shea T."/>
            <person name="Sisk P."/>
            <person name="Sykes S."/>
            <person name="Wortman J."/>
            <person name="Nusbaum C."/>
            <person name="Birren B."/>
        </authorList>
    </citation>
    <scope>NUCLEOTIDE SEQUENCE [LARGE SCALE GENOMIC DNA]</scope>
    <source>
        <strain evidence="3">FAR1</strain>
    </source>
</reference>
<accession>A0A182Q3A1</accession>
<dbReference type="EnsemblMetazoa" id="AFAF002222-RA">
    <property type="protein sequence ID" value="AFAF002222-PA"/>
    <property type="gene ID" value="AFAF002222"/>
</dbReference>
<evidence type="ECO:0000256" key="1">
    <source>
        <dbReference type="SAM" id="SignalP"/>
    </source>
</evidence>
<evidence type="ECO:0000313" key="3">
    <source>
        <dbReference type="Proteomes" id="UP000075886"/>
    </source>
</evidence>